<evidence type="ECO:0000313" key="4">
    <source>
        <dbReference type="Proteomes" id="UP000010472"/>
    </source>
</evidence>
<name>K9W419_9CYAN</name>
<gene>
    <name evidence="3" type="ORF">Cri9333_4307</name>
</gene>
<evidence type="ECO:0000256" key="1">
    <source>
        <dbReference type="SAM" id="Phobius"/>
    </source>
</evidence>
<reference evidence="3 4" key="1">
    <citation type="submission" date="2012-06" db="EMBL/GenBank/DDBJ databases">
        <title>Finished chromosome of genome of Crinalium epipsammum PCC 9333.</title>
        <authorList>
            <consortium name="US DOE Joint Genome Institute"/>
            <person name="Gugger M."/>
            <person name="Coursin T."/>
            <person name="Rippka R."/>
            <person name="Tandeau De Marsac N."/>
            <person name="Huntemann M."/>
            <person name="Wei C.-L."/>
            <person name="Han J."/>
            <person name="Detter J.C."/>
            <person name="Han C."/>
            <person name="Tapia R."/>
            <person name="Davenport K."/>
            <person name="Daligault H."/>
            <person name="Erkkila T."/>
            <person name="Gu W."/>
            <person name="Munk A.C.C."/>
            <person name="Teshima H."/>
            <person name="Xu Y."/>
            <person name="Chain P."/>
            <person name="Chen A."/>
            <person name="Krypides N."/>
            <person name="Mavromatis K."/>
            <person name="Markowitz V."/>
            <person name="Szeto E."/>
            <person name="Ivanova N."/>
            <person name="Mikhailova N."/>
            <person name="Ovchinnikova G."/>
            <person name="Pagani I."/>
            <person name="Pati A."/>
            <person name="Goodwin L."/>
            <person name="Peters L."/>
            <person name="Pitluck S."/>
            <person name="Woyke T."/>
            <person name="Kerfeld C."/>
        </authorList>
    </citation>
    <scope>NUCLEOTIDE SEQUENCE [LARGE SCALE GENOMIC DNA]</scope>
    <source>
        <strain evidence="3 4">PCC 9333</strain>
    </source>
</reference>
<dbReference type="KEGG" id="cep:Cri9333_4307"/>
<accession>K9W419</accession>
<sequence>MNYEGKLRSLRPGDRLNYHGIEWRVIEYNTYKDRYGYETEEWLLQWEARKKYYLLREIDPQNPESAVNWYLAEPIKNAKIYLPDSQNNITNQLWHDMQHQEMPYPELKMFGKVYFFESGTKGTYEEGKDETSRITWDYWDTTHEANLALEAWQNGDLHIYSTKLVNIKAFSIAHKNLQNSWWLRALRVSLGTAGLLLLLVGCSMLIFG</sequence>
<dbReference type="Proteomes" id="UP000010472">
    <property type="component" value="Chromosome"/>
</dbReference>
<feature type="transmembrane region" description="Helical" evidence="1">
    <location>
        <begin position="185"/>
        <end position="207"/>
    </location>
</feature>
<keyword evidence="1" id="KW-0472">Membrane</keyword>
<dbReference type="AlphaFoldDB" id="K9W419"/>
<feature type="domain" description="DUF4178" evidence="2">
    <location>
        <begin position="11"/>
        <end position="163"/>
    </location>
</feature>
<keyword evidence="1" id="KW-1133">Transmembrane helix</keyword>
<proteinExistence type="predicted"/>
<dbReference type="Pfam" id="PF13785">
    <property type="entry name" value="DUF4178"/>
    <property type="match status" value="1"/>
</dbReference>
<organism evidence="3 4">
    <name type="scientific">Crinalium epipsammum PCC 9333</name>
    <dbReference type="NCBI Taxonomy" id="1173022"/>
    <lineage>
        <taxon>Bacteria</taxon>
        <taxon>Bacillati</taxon>
        <taxon>Cyanobacteriota</taxon>
        <taxon>Cyanophyceae</taxon>
        <taxon>Gomontiellales</taxon>
        <taxon>Gomontiellaceae</taxon>
        <taxon>Crinalium</taxon>
    </lineage>
</organism>
<evidence type="ECO:0000313" key="3">
    <source>
        <dbReference type="EMBL" id="AFZ15093.1"/>
    </source>
</evidence>
<keyword evidence="1" id="KW-0812">Transmembrane</keyword>
<dbReference type="EMBL" id="CP003620">
    <property type="protein sequence ID" value="AFZ15093.1"/>
    <property type="molecule type" value="Genomic_DNA"/>
</dbReference>
<dbReference type="HOGENOM" id="CLU_1292634_0_0_3"/>
<dbReference type="InterPro" id="IPR025235">
    <property type="entry name" value="DUF4178"/>
</dbReference>
<evidence type="ECO:0000259" key="2">
    <source>
        <dbReference type="Pfam" id="PF13785"/>
    </source>
</evidence>
<dbReference type="eggNOG" id="ENOG5031QI0">
    <property type="taxonomic scope" value="Bacteria"/>
</dbReference>
<keyword evidence="4" id="KW-1185">Reference proteome</keyword>
<protein>
    <recommendedName>
        <fullName evidence="2">DUF4178 domain-containing protein</fullName>
    </recommendedName>
</protein>
<dbReference type="STRING" id="1173022.Cri9333_4307"/>